<dbReference type="Proteomes" id="UP000663946">
    <property type="component" value="Chromosome 1"/>
</dbReference>
<dbReference type="AlphaFoldDB" id="A0AAJ4T8X3"/>
<organism evidence="2 3">
    <name type="scientific">Agrobacterium tumefaciens</name>
    <dbReference type="NCBI Taxonomy" id="358"/>
    <lineage>
        <taxon>Bacteria</taxon>
        <taxon>Pseudomonadati</taxon>
        <taxon>Pseudomonadota</taxon>
        <taxon>Alphaproteobacteria</taxon>
        <taxon>Hyphomicrobiales</taxon>
        <taxon>Rhizobiaceae</taxon>
        <taxon>Rhizobium/Agrobacterium group</taxon>
        <taxon>Agrobacterium</taxon>
        <taxon>Agrobacterium tumefaciens complex</taxon>
    </lineage>
</organism>
<dbReference type="EMBL" id="CP049216">
    <property type="protein sequence ID" value="QTG12346.1"/>
    <property type="molecule type" value="Genomic_DNA"/>
</dbReference>
<protein>
    <submittedName>
        <fullName evidence="2">Phage portal protein</fullName>
    </submittedName>
</protein>
<name>A0AAJ4T8X3_AGRTU</name>
<dbReference type="InterPro" id="IPR006429">
    <property type="entry name" value="Phage_lambda_portal"/>
</dbReference>
<dbReference type="NCBIfam" id="TIGR01539">
    <property type="entry name" value="portal_lambda"/>
    <property type="match status" value="1"/>
</dbReference>
<dbReference type="RefSeq" id="WP_333721815.1">
    <property type="nucleotide sequence ID" value="NZ_CP049216.1"/>
</dbReference>
<gene>
    <name evidence="2" type="ORF">G6M86_03415</name>
</gene>
<reference evidence="2" key="1">
    <citation type="submission" date="2020-02" db="EMBL/GenBank/DDBJ databases">
        <title>Unexpected conservation and global transmission of agrobacterial virulence plasmids.</title>
        <authorList>
            <person name="Weisberg A.J."/>
            <person name="Davis E.W. II"/>
            <person name="Tabima J.R."/>
            <person name="Belcher M.S."/>
            <person name="Miller M."/>
            <person name="Kuo C.-H."/>
            <person name="Loper J.E."/>
            <person name="Grunwald N.J."/>
            <person name="Putnam M.L."/>
            <person name="Chang J.H."/>
        </authorList>
    </citation>
    <scope>NUCLEOTIDE SEQUENCE</scope>
    <source>
        <strain evidence="2">Q15/94</strain>
    </source>
</reference>
<dbReference type="Pfam" id="PF05136">
    <property type="entry name" value="Phage_portal_2"/>
    <property type="match status" value="1"/>
</dbReference>
<proteinExistence type="predicted"/>
<dbReference type="GO" id="GO:0019068">
    <property type="term" value="P:virion assembly"/>
    <property type="evidence" value="ECO:0007669"/>
    <property type="project" value="InterPro"/>
</dbReference>
<evidence type="ECO:0000256" key="1">
    <source>
        <dbReference type="SAM" id="MobiDB-lite"/>
    </source>
</evidence>
<sequence length="605" mass="67695">MVLMARSTDFSDVLGPDSSQGVSSTPAPDVIRVASGAGKETAIAGEAYEGASRFSRELALWQPGNRTADQDILPAKRLSDARIRNILQNDAYAQNGQRLHQDNIVGSQFLLNAKPNSQVLMGKLDEKWEDEFQEEVEEKFGLWAESDANYIDSTRRNSFTMLVRQAVGTYLMCGEVLAAVDWDRSAKSDRPFSTSIRMIDVDRLSTPMDKLANAFIIGGVEVNQDHVPTHYHIRKANPRDVYLTQAYQWERLPAKLWWGRPQFIHLFEQMRPNQTRGMSDMAAGIRETHMARQFRDVALQNAVVQATYAAVVESDLPAQDIFARLMASDTDADTAIKQGLGQHLEVMSAFMAAADQLKLNGVRIPALPLGSKLKMQSPGQGAPLGMEFEQSILRNIAALLGVSYEQLSKDYTETNYSSARAAMTETWKFMVGRKKVVADRFANIVYRLWLEEAINKGVIKSLPKRMGSDSAWLYAPLAMEAITACEWIGAARGQIDPLKETQSSVLLIKHKLSTYERELARIHGSDWRRELRQVAREKKEFEHYDLTYIDDVQDNTVNAASGEKNVSEAAKHDFSDILGSENGTLANDFMDAVHPDPDKRGRDAK</sequence>
<feature type="region of interest" description="Disordered" evidence="1">
    <location>
        <begin position="1"/>
        <end position="27"/>
    </location>
</feature>
<feature type="compositionally biased region" description="Polar residues" evidence="1">
    <location>
        <begin position="17"/>
        <end position="26"/>
    </location>
</feature>
<evidence type="ECO:0000313" key="2">
    <source>
        <dbReference type="EMBL" id="QTG12346.1"/>
    </source>
</evidence>
<evidence type="ECO:0000313" key="3">
    <source>
        <dbReference type="Proteomes" id="UP000663946"/>
    </source>
</evidence>
<accession>A0AAJ4T8X3</accession>
<dbReference type="GO" id="GO:0005198">
    <property type="term" value="F:structural molecule activity"/>
    <property type="evidence" value="ECO:0007669"/>
    <property type="project" value="InterPro"/>
</dbReference>